<dbReference type="InterPro" id="IPR019052">
    <property type="entry name" value="DUF2383"/>
</dbReference>
<dbReference type="AlphaFoldDB" id="I2GCR3"/>
<dbReference type="EMBL" id="CAIT01000004">
    <property type="protein sequence ID" value="CCH51687.1"/>
    <property type="molecule type" value="Genomic_DNA"/>
</dbReference>
<evidence type="ECO:0000313" key="2">
    <source>
        <dbReference type="EMBL" id="CCH51687.1"/>
    </source>
</evidence>
<organism evidence="2 3">
    <name type="scientific">Fibrisoma limi BUZ 3</name>
    <dbReference type="NCBI Taxonomy" id="1185876"/>
    <lineage>
        <taxon>Bacteria</taxon>
        <taxon>Pseudomonadati</taxon>
        <taxon>Bacteroidota</taxon>
        <taxon>Cytophagia</taxon>
        <taxon>Cytophagales</taxon>
        <taxon>Spirosomataceae</taxon>
        <taxon>Fibrisoma</taxon>
    </lineage>
</organism>
<sequence>MVHKLSIIMIKNQEIVDDLNELVKINNDRIQGYEKAVEDNEDPQLDDLFRHYVIQSQNFRSQLADHIVRIDGTGVTDATSTDLTSKIHRAWIDIKAAITGKDRSAILGSVEFGENAAIEAYKDAIEKDHIPAYIKEDLQKQLTELQSAYDRIKSLQPA</sequence>
<evidence type="ECO:0000313" key="3">
    <source>
        <dbReference type="Proteomes" id="UP000009309"/>
    </source>
</evidence>
<reference evidence="2 3" key="1">
    <citation type="journal article" date="2012" name="J. Bacteriol.">
        <title>Genome Sequence of the Filamentous Bacterium Fibrisoma limi BUZ 3T.</title>
        <authorList>
            <person name="Filippini M."/>
            <person name="Qi W."/>
            <person name="Jaenicke S."/>
            <person name="Goesmann A."/>
            <person name="Smits T.H."/>
            <person name="Bagheri H.C."/>
        </authorList>
    </citation>
    <scope>NUCLEOTIDE SEQUENCE [LARGE SCALE GENOMIC DNA]</scope>
    <source>
        <strain evidence="3">BUZ 3T</strain>
    </source>
</reference>
<feature type="domain" description="DUF2383" evidence="1">
    <location>
        <begin position="15"/>
        <end position="127"/>
    </location>
</feature>
<dbReference type="Proteomes" id="UP000009309">
    <property type="component" value="Unassembled WGS sequence"/>
</dbReference>
<dbReference type="Gene3D" id="1.20.1260.10">
    <property type="match status" value="1"/>
</dbReference>
<proteinExistence type="predicted"/>
<dbReference type="InterPro" id="IPR012347">
    <property type="entry name" value="Ferritin-like"/>
</dbReference>
<dbReference type="NCBIfam" id="TIGR02284">
    <property type="entry name" value="PA2169 family four-helix-bundle protein"/>
    <property type="match status" value="1"/>
</dbReference>
<dbReference type="STRING" id="1185876.BN8_00629"/>
<evidence type="ECO:0000259" key="1">
    <source>
        <dbReference type="Pfam" id="PF09537"/>
    </source>
</evidence>
<comment type="caution">
    <text evidence="2">The sequence shown here is derived from an EMBL/GenBank/DDBJ whole genome shotgun (WGS) entry which is preliminary data.</text>
</comment>
<dbReference type="Pfam" id="PF09537">
    <property type="entry name" value="DUF2383"/>
    <property type="match status" value="1"/>
</dbReference>
<dbReference type="PIRSF" id="PIRSF029477">
    <property type="entry name" value="UCP029477"/>
    <property type="match status" value="1"/>
</dbReference>
<accession>I2GCR3</accession>
<name>I2GCR3_9BACT</name>
<keyword evidence="3" id="KW-1185">Reference proteome</keyword>
<dbReference type="SUPFAM" id="SSF47240">
    <property type="entry name" value="Ferritin-like"/>
    <property type="match status" value="1"/>
</dbReference>
<dbReference type="InterPro" id="IPR009078">
    <property type="entry name" value="Ferritin-like_SF"/>
</dbReference>
<gene>
    <name evidence="2" type="ORF">BN8_00629</name>
</gene>
<protein>
    <recommendedName>
        <fullName evidence="1">DUF2383 domain-containing protein</fullName>
    </recommendedName>
</protein>
<dbReference type="InterPro" id="IPR011971">
    <property type="entry name" value="CHP02284"/>
</dbReference>
<dbReference type="eggNOG" id="COG1633">
    <property type="taxonomic scope" value="Bacteria"/>
</dbReference>
<dbReference type="InterPro" id="IPR016920">
    <property type="entry name" value="UCP029477"/>
</dbReference>